<reference evidence="2" key="1">
    <citation type="submission" date="2017-08" db="EMBL/GenBank/DDBJ databases">
        <authorList>
            <person name="Varghese N."/>
            <person name="Submissions S."/>
        </authorList>
    </citation>
    <scope>NUCLEOTIDE SEQUENCE [LARGE SCALE GENOMIC DNA]</scope>
    <source>
        <strain evidence="2">KCTC 23107</strain>
    </source>
</reference>
<dbReference type="AlphaFoldDB" id="A0A286IB28"/>
<gene>
    <name evidence="1" type="ORF">SAMN05877838_2110</name>
</gene>
<proteinExistence type="predicted"/>
<protein>
    <submittedName>
        <fullName evidence="1">Uncharacterized protein</fullName>
    </submittedName>
</protein>
<sequence>MMGKVDCSDSFKQDAVTMVSGRGYAVADV</sequence>
<name>A0A286IB28_9HYPH</name>
<dbReference type="Proteomes" id="UP000219465">
    <property type="component" value="Unassembled WGS sequence"/>
</dbReference>
<accession>A0A286IB28</accession>
<organism evidence="1 2">
    <name type="scientific">Hoeflea halophila</name>
    <dbReference type="NCBI Taxonomy" id="714899"/>
    <lineage>
        <taxon>Bacteria</taxon>
        <taxon>Pseudomonadati</taxon>
        <taxon>Pseudomonadota</taxon>
        <taxon>Alphaproteobacteria</taxon>
        <taxon>Hyphomicrobiales</taxon>
        <taxon>Rhizobiaceae</taxon>
        <taxon>Hoeflea</taxon>
    </lineage>
</organism>
<evidence type="ECO:0000313" key="1">
    <source>
        <dbReference type="EMBL" id="SOE17217.1"/>
    </source>
</evidence>
<dbReference type="EMBL" id="OCPC01000002">
    <property type="protein sequence ID" value="SOE17217.1"/>
    <property type="molecule type" value="Genomic_DNA"/>
</dbReference>
<evidence type="ECO:0000313" key="2">
    <source>
        <dbReference type="Proteomes" id="UP000219465"/>
    </source>
</evidence>
<keyword evidence="2" id="KW-1185">Reference proteome</keyword>